<dbReference type="PANTHER" id="PTHR11601">
    <property type="entry name" value="CYSTEINE DESULFURYLASE FAMILY MEMBER"/>
    <property type="match status" value="1"/>
</dbReference>
<dbReference type="PIRSF" id="PIRSF005572">
    <property type="entry name" value="NifS"/>
    <property type="match status" value="1"/>
</dbReference>
<reference evidence="14" key="1">
    <citation type="journal article" date="2019" name="Int. J. Syst. Evol. Microbiol.">
        <title>The Global Catalogue of Microorganisms (GCM) 10K type strain sequencing project: providing services to taxonomists for standard genome sequencing and annotation.</title>
        <authorList>
            <consortium name="The Broad Institute Genomics Platform"/>
            <consortium name="The Broad Institute Genome Sequencing Center for Infectious Disease"/>
            <person name="Wu L."/>
            <person name="Ma J."/>
        </authorList>
    </citation>
    <scope>NUCLEOTIDE SEQUENCE [LARGE SCALE GENOMIC DNA]</scope>
    <source>
        <strain evidence="14">CGMCC 1.12778</strain>
    </source>
</reference>
<evidence type="ECO:0000256" key="5">
    <source>
        <dbReference type="ARBA" id="ARBA00022723"/>
    </source>
</evidence>
<dbReference type="Proteomes" id="UP000643279">
    <property type="component" value="Unassembled WGS sequence"/>
</dbReference>
<evidence type="ECO:0000256" key="3">
    <source>
        <dbReference type="ARBA" id="ARBA00012239"/>
    </source>
</evidence>
<dbReference type="Gene3D" id="1.10.260.50">
    <property type="match status" value="1"/>
</dbReference>
<evidence type="ECO:0000256" key="6">
    <source>
        <dbReference type="ARBA" id="ARBA00022898"/>
    </source>
</evidence>
<dbReference type="Pfam" id="PF00266">
    <property type="entry name" value="Aminotran_5"/>
    <property type="match status" value="1"/>
</dbReference>
<comment type="cofactor">
    <cofactor evidence="1 10">
        <name>pyridoxal 5'-phosphate</name>
        <dbReference type="ChEBI" id="CHEBI:597326"/>
    </cofactor>
</comment>
<keyword evidence="14" id="KW-1185">Reference proteome</keyword>
<proteinExistence type="inferred from homology"/>
<evidence type="ECO:0000256" key="2">
    <source>
        <dbReference type="ARBA" id="ARBA00006490"/>
    </source>
</evidence>
<sequence length="409" mass="42464">MPAYLDHAATTPLSGAALAALTRELARTGNPSSLHGSGRRARRAVEDAREAIAAAAGAHPSEVIFTSGGTEADNLAVKGMYWSRVAQDPKRRRILCSAVEHHAVLDTVEWLERHEGAEVAWLPVDSEGVLDLGVLEAELSRDPGTVALVTVMWANNEVGTIQPIKRVVELAHAAGVPVHSDAVQAFGSVPVHFEDSGLDAMSISGHKIGGPVGVGALLLGRAVKLTPVQHGGGQERDVRSGTLDTASIAAFAAAAESVAAELPAEAARIAALRDRLIDGVRERVPEAVLRGAPGEQRLPGNAHFTFPGCEGDSLLFLLDLAGVESSTGSACTAGVPRPSHVLLAMGLDEETARGAQRFSLGHASTEADVDTLLAALPEAYSRARQAGMAGHESSIQTAGTVARRAVRGV</sequence>
<feature type="region of interest" description="Disordered" evidence="11">
    <location>
        <begin position="387"/>
        <end position="409"/>
    </location>
</feature>
<evidence type="ECO:0000256" key="1">
    <source>
        <dbReference type="ARBA" id="ARBA00001933"/>
    </source>
</evidence>
<dbReference type="EC" id="2.8.1.7" evidence="3"/>
<dbReference type="Gene3D" id="3.90.1150.10">
    <property type="entry name" value="Aspartate Aminotransferase, domain 1"/>
    <property type="match status" value="1"/>
</dbReference>
<gene>
    <name evidence="13" type="ORF">GCM10007170_28940</name>
</gene>
<evidence type="ECO:0000256" key="10">
    <source>
        <dbReference type="RuleBase" id="RU004504"/>
    </source>
</evidence>
<protein>
    <recommendedName>
        <fullName evidence="3">cysteine desulfurase</fullName>
        <ecNumber evidence="3">2.8.1.7</ecNumber>
    </recommendedName>
</protein>
<dbReference type="InterPro" id="IPR020578">
    <property type="entry name" value="Aminotrans_V_PyrdxlP_BS"/>
</dbReference>
<accession>A0ABQ2AUU1</accession>
<evidence type="ECO:0000256" key="9">
    <source>
        <dbReference type="ARBA" id="ARBA00050776"/>
    </source>
</evidence>
<keyword evidence="7" id="KW-0408">Iron</keyword>
<evidence type="ECO:0000313" key="13">
    <source>
        <dbReference type="EMBL" id="GGH97818.1"/>
    </source>
</evidence>
<comment type="similarity">
    <text evidence="2">Belongs to the class-V pyridoxal-phosphate-dependent aminotransferase family. NifS/IscS subfamily.</text>
</comment>
<dbReference type="InterPro" id="IPR015421">
    <property type="entry name" value="PyrdxlP-dep_Trfase_major"/>
</dbReference>
<dbReference type="InterPro" id="IPR015422">
    <property type="entry name" value="PyrdxlP-dep_Trfase_small"/>
</dbReference>
<keyword evidence="4" id="KW-0808">Transferase</keyword>
<name>A0ABQ2AUU1_9MICC</name>
<keyword evidence="5" id="KW-0479">Metal-binding</keyword>
<comment type="caution">
    <text evidence="13">The sequence shown here is derived from an EMBL/GenBank/DDBJ whole genome shotgun (WGS) entry which is preliminary data.</text>
</comment>
<dbReference type="RefSeq" id="WP_188572277.1">
    <property type="nucleotide sequence ID" value="NZ_BMFW01000014.1"/>
</dbReference>
<feature type="domain" description="Aminotransferase class V" evidence="12">
    <location>
        <begin position="4"/>
        <end position="372"/>
    </location>
</feature>
<evidence type="ECO:0000256" key="8">
    <source>
        <dbReference type="ARBA" id="ARBA00023014"/>
    </source>
</evidence>
<evidence type="ECO:0000259" key="12">
    <source>
        <dbReference type="Pfam" id="PF00266"/>
    </source>
</evidence>
<dbReference type="Gene3D" id="3.40.640.10">
    <property type="entry name" value="Type I PLP-dependent aspartate aminotransferase-like (Major domain)"/>
    <property type="match status" value="1"/>
</dbReference>
<organism evidence="13 14">
    <name type="scientific">Arthrobacter liuii</name>
    <dbReference type="NCBI Taxonomy" id="1476996"/>
    <lineage>
        <taxon>Bacteria</taxon>
        <taxon>Bacillati</taxon>
        <taxon>Actinomycetota</taxon>
        <taxon>Actinomycetes</taxon>
        <taxon>Micrococcales</taxon>
        <taxon>Micrococcaceae</taxon>
        <taxon>Arthrobacter</taxon>
    </lineage>
</organism>
<evidence type="ECO:0000256" key="4">
    <source>
        <dbReference type="ARBA" id="ARBA00022679"/>
    </source>
</evidence>
<keyword evidence="6" id="KW-0663">Pyridoxal phosphate</keyword>
<evidence type="ECO:0000313" key="14">
    <source>
        <dbReference type="Proteomes" id="UP000643279"/>
    </source>
</evidence>
<dbReference type="InterPro" id="IPR000192">
    <property type="entry name" value="Aminotrans_V_dom"/>
</dbReference>
<dbReference type="SUPFAM" id="SSF53383">
    <property type="entry name" value="PLP-dependent transferases"/>
    <property type="match status" value="1"/>
</dbReference>
<dbReference type="InterPro" id="IPR016454">
    <property type="entry name" value="Cysteine_dSase"/>
</dbReference>
<keyword evidence="8" id="KW-0411">Iron-sulfur</keyword>
<dbReference type="PANTHER" id="PTHR11601:SF34">
    <property type="entry name" value="CYSTEINE DESULFURASE"/>
    <property type="match status" value="1"/>
</dbReference>
<evidence type="ECO:0000256" key="11">
    <source>
        <dbReference type="SAM" id="MobiDB-lite"/>
    </source>
</evidence>
<dbReference type="EMBL" id="BMFW01000014">
    <property type="protein sequence ID" value="GGH97818.1"/>
    <property type="molecule type" value="Genomic_DNA"/>
</dbReference>
<dbReference type="InterPro" id="IPR015424">
    <property type="entry name" value="PyrdxlP-dep_Trfase"/>
</dbReference>
<comment type="catalytic activity">
    <reaction evidence="9">
        <text>(sulfur carrier)-H + L-cysteine = (sulfur carrier)-SH + L-alanine</text>
        <dbReference type="Rhea" id="RHEA:43892"/>
        <dbReference type="Rhea" id="RHEA-COMP:14737"/>
        <dbReference type="Rhea" id="RHEA-COMP:14739"/>
        <dbReference type="ChEBI" id="CHEBI:29917"/>
        <dbReference type="ChEBI" id="CHEBI:35235"/>
        <dbReference type="ChEBI" id="CHEBI:57972"/>
        <dbReference type="ChEBI" id="CHEBI:64428"/>
        <dbReference type="EC" id="2.8.1.7"/>
    </reaction>
</comment>
<evidence type="ECO:0000256" key="7">
    <source>
        <dbReference type="ARBA" id="ARBA00023004"/>
    </source>
</evidence>
<dbReference type="PROSITE" id="PS00595">
    <property type="entry name" value="AA_TRANSFER_CLASS_5"/>
    <property type="match status" value="1"/>
</dbReference>